<keyword evidence="1" id="KW-0732">Signal</keyword>
<feature type="chain" id="PRO_5046001484" evidence="1">
    <location>
        <begin position="22"/>
        <end position="134"/>
    </location>
</feature>
<sequence>MRITTLLTVLFALGLATVVMAQDYTVSFYEKQARKDAQNEQSAVFYNVEDEKDFWYDQVRYEKGLKTQNSKAYHIYMKAKRSAYSKHAEFCENQCTHSDYYYQQASFYLTYKDNQSLSKEATGEIVQIASPRIF</sequence>
<dbReference type="RefSeq" id="WP_326276894.1">
    <property type="nucleotide sequence ID" value="NZ_JAYKYV010000001.1"/>
</dbReference>
<evidence type="ECO:0000256" key="1">
    <source>
        <dbReference type="SAM" id="SignalP"/>
    </source>
</evidence>
<name>A0ABU6IM45_9FLAO</name>
<gene>
    <name evidence="2" type="ORF">VOP03_01935</name>
</gene>
<protein>
    <submittedName>
        <fullName evidence="2">Uncharacterized protein</fullName>
    </submittedName>
</protein>
<evidence type="ECO:0000313" key="2">
    <source>
        <dbReference type="EMBL" id="MEC4264094.1"/>
    </source>
</evidence>
<evidence type="ECO:0000313" key="3">
    <source>
        <dbReference type="Proteomes" id="UP001355298"/>
    </source>
</evidence>
<proteinExistence type="predicted"/>
<organism evidence="2 3">
    <name type="scientific">Flagellimonas halotolerans</name>
    <dbReference type="NCBI Taxonomy" id="3112164"/>
    <lineage>
        <taxon>Bacteria</taxon>
        <taxon>Pseudomonadati</taxon>
        <taxon>Bacteroidota</taxon>
        <taxon>Flavobacteriia</taxon>
        <taxon>Flavobacteriales</taxon>
        <taxon>Flavobacteriaceae</taxon>
        <taxon>Flagellimonas</taxon>
    </lineage>
</organism>
<dbReference type="EMBL" id="JAYMGW010000001">
    <property type="protein sequence ID" value="MEC4264094.1"/>
    <property type="molecule type" value="Genomic_DNA"/>
</dbReference>
<reference evidence="2 3" key="1">
    <citation type="submission" date="2024-01" db="EMBL/GenBank/DDBJ databases">
        <title>The strains designed SYSU M86414 and SYSU M84420 isolated from the marine sediment in San Sha City (Hainan Province, China).</title>
        <authorList>
            <person name="Guo D."/>
        </authorList>
    </citation>
    <scope>NUCLEOTIDE SEQUENCE [LARGE SCALE GENOMIC DNA]</scope>
    <source>
        <strain evidence="2 3">SYSU M84420</strain>
    </source>
</reference>
<keyword evidence="3" id="KW-1185">Reference proteome</keyword>
<feature type="signal peptide" evidence="1">
    <location>
        <begin position="1"/>
        <end position="21"/>
    </location>
</feature>
<accession>A0ABU6IM45</accession>
<comment type="caution">
    <text evidence="2">The sequence shown here is derived from an EMBL/GenBank/DDBJ whole genome shotgun (WGS) entry which is preliminary data.</text>
</comment>
<dbReference type="Proteomes" id="UP001355298">
    <property type="component" value="Unassembled WGS sequence"/>
</dbReference>